<keyword evidence="5" id="KW-0804">Transcription</keyword>
<keyword evidence="1" id="KW-0547">Nucleotide-binding</keyword>
<dbReference type="PANTHER" id="PTHR32071:SF81">
    <property type="entry name" value="PROPIONATE CATABOLISM OPERON REGULATORY PROTEIN"/>
    <property type="match status" value="1"/>
</dbReference>
<dbReference type="AlphaFoldDB" id="A0A558ADI5"/>
<dbReference type="PRINTS" id="PR01590">
    <property type="entry name" value="HTHFIS"/>
</dbReference>
<evidence type="ECO:0000256" key="4">
    <source>
        <dbReference type="ARBA" id="ARBA00023125"/>
    </source>
</evidence>
<evidence type="ECO:0000256" key="2">
    <source>
        <dbReference type="ARBA" id="ARBA00022840"/>
    </source>
</evidence>
<dbReference type="InterPro" id="IPR029016">
    <property type="entry name" value="GAF-like_dom_sf"/>
</dbReference>
<dbReference type="GO" id="GO:0043565">
    <property type="term" value="F:sequence-specific DNA binding"/>
    <property type="evidence" value="ECO:0007669"/>
    <property type="project" value="InterPro"/>
</dbReference>
<evidence type="ECO:0000256" key="1">
    <source>
        <dbReference type="ARBA" id="ARBA00022741"/>
    </source>
</evidence>
<accession>A0A558ADI5</accession>
<evidence type="ECO:0000313" key="7">
    <source>
        <dbReference type="EMBL" id="TVT22273.1"/>
    </source>
</evidence>
<feature type="domain" description="Sigma-54 factor interaction" evidence="6">
    <location>
        <begin position="341"/>
        <end position="395"/>
    </location>
</feature>
<sequence>MERSAHEVAVPARLRASWQRSERYGAPLDEVEPVFTSTVDDGSLFYECGHEVLENLHQTLANEPVSLMLTDSEGLVLSRLCSDSTILRSLDRVHLAPGFYYSERNAGTNGLGLALADRAPTLVSAEQHYCAGLWGYTCAAAPVVDPATGVLLGSVNLTTWSQSSKQLLLAVAQAAAGNTAALMMARGSGRTPRPAPRGEVFRVYSDRTPSALPLSQGWRQALAEAETAMAQGRVLAVVGEPGAGKTALASLARRSIRPRERVLNARPPAPRDADAWLALWAPELGKDDTCVIVSGVDALPASAAEELADALAGVPASAFTMTADDHTAVPEVLAELIDAVVEVPALRYRPDDIEPLADHFAGRRRFTPAAMRALTAYQWPGNVKQLREVVRQAARADVIDTRHLAPEVFSGATHRLTRIEAVERDEIVRCLTQPGASVAKAATMLGMSRATIYRKIAHYDIKVPGR</sequence>
<dbReference type="Pfam" id="PF02954">
    <property type="entry name" value="HTH_8"/>
    <property type="match status" value="1"/>
</dbReference>
<name>A0A558ADI5_9PSEU</name>
<organism evidence="7 8">
    <name type="scientific">Amycolatopsis acidiphila</name>
    <dbReference type="NCBI Taxonomy" id="715473"/>
    <lineage>
        <taxon>Bacteria</taxon>
        <taxon>Bacillati</taxon>
        <taxon>Actinomycetota</taxon>
        <taxon>Actinomycetes</taxon>
        <taxon>Pseudonocardiales</taxon>
        <taxon>Pseudonocardiaceae</taxon>
        <taxon>Amycolatopsis</taxon>
    </lineage>
</organism>
<dbReference type="Proteomes" id="UP000318578">
    <property type="component" value="Unassembled WGS sequence"/>
</dbReference>
<dbReference type="InterPro" id="IPR002197">
    <property type="entry name" value="HTH_Fis"/>
</dbReference>
<dbReference type="GO" id="GO:0005524">
    <property type="term" value="F:ATP binding"/>
    <property type="evidence" value="ECO:0007669"/>
    <property type="project" value="UniProtKB-KW"/>
</dbReference>
<dbReference type="SUPFAM" id="SSF46689">
    <property type="entry name" value="Homeodomain-like"/>
    <property type="match status" value="1"/>
</dbReference>
<evidence type="ECO:0000313" key="8">
    <source>
        <dbReference type="Proteomes" id="UP000318578"/>
    </source>
</evidence>
<dbReference type="Gene3D" id="1.10.10.60">
    <property type="entry name" value="Homeodomain-like"/>
    <property type="match status" value="1"/>
</dbReference>
<dbReference type="OrthoDB" id="5496274at2"/>
<dbReference type="EMBL" id="VJZA01000019">
    <property type="protein sequence ID" value="TVT22273.1"/>
    <property type="molecule type" value="Genomic_DNA"/>
</dbReference>
<dbReference type="InterPro" id="IPR058031">
    <property type="entry name" value="AAA_lid_NorR"/>
</dbReference>
<dbReference type="InterPro" id="IPR009057">
    <property type="entry name" value="Homeodomain-like_sf"/>
</dbReference>
<dbReference type="InterPro" id="IPR027417">
    <property type="entry name" value="P-loop_NTPase"/>
</dbReference>
<dbReference type="InterPro" id="IPR003018">
    <property type="entry name" value="GAF"/>
</dbReference>
<keyword evidence="2" id="KW-0067">ATP-binding</keyword>
<keyword evidence="4" id="KW-0238">DNA-binding</keyword>
<evidence type="ECO:0000256" key="3">
    <source>
        <dbReference type="ARBA" id="ARBA00023015"/>
    </source>
</evidence>
<keyword evidence="8" id="KW-1185">Reference proteome</keyword>
<proteinExistence type="predicted"/>
<dbReference type="Pfam" id="PF25601">
    <property type="entry name" value="AAA_lid_14"/>
    <property type="match status" value="1"/>
</dbReference>
<dbReference type="Gene3D" id="1.10.8.60">
    <property type="match status" value="1"/>
</dbReference>
<gene>
    <name evidence="7" type="ORF">FNH06_13910</name>
</gene>
<dbReference type="GO" id="GO:0006355">
    <property type="term" value="P:regulation of DNA-templated transcription"/>
    <property type="evidence" value="ECO:0007669"/>
    <property type="project" value="InterPro"/>
</dbReference>
<dbReference type="RefSeq" id="WP_144638304.1">
    <property type="nucleotide sequence ID" value="NZ_BNAX01000006.1"/>
</dbReference>
<keyword evidence="3" id="KW-0805">Transcription regulation</keyword>
<dbReference type="Pfam" id="PF01590">
    <property type="entry name" value="GAF"/>
    <property type="match status" value="1"/>
</dbReference>
<dbReference type="InterPro" id="IPR002078">
    <property type="entry name" value="Sigma_54_int"/>
</dbReference>
<reference evidence="7 8" key="1">
    <citation type="submission" date="2019-07" db="EMBL/GenBank/DDBJ databases">
        <title>New species of Amycolatopsis and Streptomyces.</title>
        <authorList>
            <person name="Duangmal K."/>
            <person name="Teo W.F.A."/>
            <person name="Lipun K."/>
        </authorList>
    </citation>
    <scope>NUCLEOTIDE SEQUENCE [LARGE SCALE GENOMIC DNA]</scope>
    <source>
        <strain evidence="7 8">JCM 30562</strain>
    </source>
</reference>
<protein>
    <submittedName>
        <fullName evidence="7">GAF domain-containing protein</fullName>
    </submittedName>
</protein>
<dbReference type="PROSITE" id="PS50045">
    <property type="entry name" value="SIGMA54_INTERACT_4"/>
    <property type="match status" value="1"/>
</dbReference>
<dbReference type="PANTHER" id="PTHR32071">
    <property type="entry name" value="TRANSCRIPTIONAL REGULATORY PROTEIN"/>
    <property type="match status" value="1"/>
</dbReference>
<dbReference type="Gene3D" id="3.30.450.40">
    <property type="match status" value="1"/>
</dbReference>
<evidence type="ECO:0000256" key="5">
    <source>
        <dbReference type="ARBA" id="ARBA00023163"/>
    </source>
</evidence>
<evidence type="ECO:0000259" key="6">
    <source>
        <dbReference type="PROSITE" id="PS50045"/>
    </source>
</evidence>
<dbReference type="SUPFAM" id="SSF52540">
    <property type="entry name" value="P-loop containing nucleoside triphosphate hydrolases"/>
    <property type="match status" value="1"/>
</dbReference>
<comment type="caution">
    <text evidence="7">The sequence shown here is derived from an EMBL/GenBank/DDBJ whole genome shotgun (WGS) entry which is preliminary data.</text>
</comment>